<accession>A0A1X7VNI6</accession>
<dbReference type="KEGG" id="aqu:100634881"/>
<comment type="subcellular location">
    <subcellularLocation>
        <location evidence="1">Nucleus</location>
    </subcellularLocation>
</comment>
<evidence type="ECO:0000313" key="8">
    <source>
        <dbReference type="Proteomes" id="UP000007879"/>
    </source>
</evidence>
<dbReference type="InterPro" id="IPR016024">
    <property type="entry name" value="ARM-type_fold"/>
</dbReference>
<proteinExistence type="inferred from homology"/>
<sequence length="1277" mass="141691">MGKAGRVRLKGSKGGKRWKRGQSGSSNPQTDVHRNAAKGKFGNHLSQATTTGGGEGGSLTVDILASHDAVQTDDTAHQLLGEEEETREESLASSSAYSLIETSNPIFGRVKRLWNSPLETHREVCAVLAAVSEVIKEKNGTESATEYFAALLTALEATDEEKAATAVIFLLSIVMEKLPAAVLQSQFGSISKALIDALTQHESSDSTSLLRSIVSCLVTLLSAQPSHVWSDSFAQTILQTLFNFTTHPKPRLRKFAQAGLAGIIREGGEGDASNDIKFHPCCSYVAKSCKLILEGEKVETSTLHVLGLLRECLANFPTQNVKSLSEALLRLITLGRTVVKATGFQCLNGVFTSTAGPQGLTSQLNEQLISALYEHRPSIVDVQLMMAWTTVMESAHLRLLRFDRSLCFGHLVKFFRVCVNYLLSDSKTIHNHAAGVMKNMLQELVPLALPAIRESKENEKALLEYTTLVSVFKMLEGALSFKYQSAWEHVLGVLETFYCLAGKDCHKFMTKSLKSFSELRNIPKFAFVSQLESAFGAAVKSMGPKIVLTTVPLKLDVMGDPPDFPQSWMVPLLQEYVQSAELSYYVKELLPLAGVMRGLAEDSNKSGKDLQAKLYNTLEYQIWQLLTAFCNSPTDIAQSFPSIARVLGTALSEKVEVRNIVCNSLKTLIETSKETESDSKVLGQFSKNFLPILFNLYTNEDSKDSSVHILEAIKAYLSITNRKLLQTLFSRIIARLGEPDLSSDIRICLEDIVEGFVPFLNESSLKELYDFISATLDSDNSTYQKKAYKLLAALLSCSSPQHSSFVSDNLPQLQTLLLGSLSTAGIGSKKPRLRCLLSIVPHLTTDHHDFVLAVVPEAILCTKEANDKCRQLSYQLLSVLGRSSQQLFMLSPEESVKEYFNVVLAGLAGTSHMISATIGSLARLVYEFSDLLGSGLVETLLSSVTEFFSAKSREVVRSALIFIKVSIGILPHAELAPYVKELVEKVLSWSANDKNHFRMKSRVILERLIRKFNLEMISGFVPKQHRRLISNIKKTNERQKRKQRERRDEKMAALKEDYDSSSTTKKSSKPSFEELMYDSDDEEIKKGSQTKTKRGRESGGTWIKEDRDKPLDFLDSTAGQHLLGTNPSKKKSVGASLNSFKYSSDGKLVITEDDESQVQEDITDTEPPNVLSRKRKRGNDNDNDSDDQEDGRGLSRGTGIRRHDPTIEIGAKPTPSKKLKGDVKKKNQLEPYSYLQLDRQNLNKRKKAKLSGQFKGIMKKAQRGSTLGRKQRRKKIT</sequence>
<dbReference type="EnsemblMetazoa" id="Aqu2.1.41966_001">
    <property type="protein sequence ID" value="Aqu2.1.41966_001"/>
    <property type="gene ID" value="Aqu2.1.41966"/>
</dbReference>
<protein>
    <submittedName>
        <fullName evidence="7">Uncharacterized protein</fullName>
    </submittedName>
</protein>
<dbReference type="OrthoDB" id="2192888at2759"/>
<keyword evidence="8" id="KW-1185">Reference proteome</keyword>
<keyword evidence="3" id="KW-0539">Nucleus</keyword>
<evidence type="ECO:0000256" key="2">
    <source>
        <dbReference type="ARBA" id="ARBA00007690"/>
    </source>
</evidence>
<dbReference type="InterPro" id="IPR011989">
    <property type="entry name" value="ARM-like"/>
</dbReference>
<dbReference type="AlphaFoldDB" id="A0A1X7VNI6"/>
<dbReference type="InterPro" id="IPR057860">
    <property type="entry name" value="HEAT_RRP12_N"/>
</dbReference>
<feature type="compositionally biased region" description="Basic and acidic residues" evidence="4">
    <location>
        <begin position="1045"/>
        <end position="1058"/>
    </location>
</feature>
<organism evidence="7">
    <name type="scientific">Amphimedon queenslandica</name>
    <name type="common">Sponge</name>
    <dbReference type="NCBI Taxonomy" id="400682"/>
    <lineage>
        <taxon>Eukaryota</taxon>
        <taxon>Metazoa</taxon>
        <taxon>Porifera</taxon>
        <taxon>Demospongiae</taxon>
        <taxon>Heteroscleromorpha</taxon>
        <taxon>Haplosclerida</taxon>
        <taxon>Niphatidae</taxon>
        <taxon>Amphimedon</taxon>
    </lineage>
</organism>
<dbReference type="Proteomes" id="UP000007879">
    <property type="component" value="Unassembled WGS sequence"/>
</dbReference>
<feature type="region of interest" description="Disordered" evidence="4">
    <location>
        <begin position="1142"/>
        <end position="1277"/>
    </location>
</feature>
<feature type="compositionally biased region" description="Acidic residues" evidence="4">
    <location>
        <begin position="1151"/>
        <end position="1164"/>
    </location>
</feature>
<dbReference type="GO" id="GO:0005634">
    <property type="term" value="C:nucleus"/>
    <property type="evidence" value="ECO:0007669"/>
    <property type="project" value="UniProtKB-SubCell"/>
</dbReference>
<dbReference type="FunCoup" id="A0A1X7VNI6">
    <property type="interactions" value="494"/>
</dbReference>
<dbReference type="Pfam" id="PF08161">
    <property type="entry name" value="RRP12_HEAT"/>
    <property type="match status" value="1"/>
</dbReference>
<dbReference type="Pfam" id="PF25772">
    <property type="entry name" value="HEAT_RRP12_N"/>
    <property type="match status" value="1"/>
</dbReference>
<feature type="region of interest" description="Disordered" evidence="4">
    <location>
        <begin position="1031"/>
        <end position="1108"/>
    </location>
</feature>
<feature type="compositionally biased region" description="Basic residues" evidence="4">
    <location>
        <begin position="1"/>
        <end position="20"/>
    </location>
</feature>
<evidence type="ECO:0000256" key="4">
    <source>
        <dbReference type="SAM" id="MobiDB-lite"/>
    </source>
</evidence>
<dbReference type="PANTHER" id="PTHR48287">
    <property type="entry name" value="ARM REPEAT SUPERFAMILY PROTEIN"/>
    <property type="match status" value="1"/>
</dbReference>
<feature type="region of interest" description="Disordered" evidence="4">
    <location>
        <begin position="1"/>
        <end position="59"/>
    </location>
</feature>
<dbReference type="PANTHER" id="PTHR48287:SF1">
    <property type="entry name" value="ARM REPEAT SUPERFAMILY PROTEIN"/>
    <property type="match status" value="1"/>
</dbReference>
<dbReference type="InterPro" id="IPR012978">
    <property type="entry name" value="HEAT_RRP12"/>
</dbReference>
<name>A0A1X7VNI6_AMPQE</name>
<evidence type="ECO:0000259" key="5">
    <source>
        <dbReference type="Pfam" id="PF08161"/>
    </source>
</evidence>
<dbReference type="InterPro" id="IPR052087">
    <property type="entry name" value="RRP12"/>
</dbReference>
<comment type="similarity">
    <text evidence="2">Belongs to the RRP12 family.</text>
</comment>
<evidence type="ECO:0000313" key="7">
    <source>
        <dbReference type="EnsemblMetazoa" id="Aqu2.1.41966_001"/>
    </source>
</evidence>
<reference evidence="8" key="1">
    <citation type="journal article" date="2010" name="Nature">
        <title>The Amphimedon queenslandica genome and the evolution of animal complexity.</title>
        <authorList>
            <person name="Srivastava M."/>
            <person name="Simakov O."/>
            <person name="Chapman J."/>
            <person name="Fahey B."/>
            <person name="Gauthier M.E."/>
            <person name="Mitros T."/>
            <person name="Richards G.S."/>
            <person name="Conaco C."/>
            <person name="Dacre M."/>
            <person name="Hellsten U."/>
            <person name="Larroux C."/>
            <person name="Putnam N.H."/>
            <person name="Stanke M."/>
            <person name="Adamska M."/>
            <person name="Darling A."/>
            <person name="Degnan S.M."/>
            <person name="Oakley T.H."/>
            <person name="Plachetzki D.C."/>
            <person name="Zhai Y."/>
            <person name="Adamski M."/>
            <person name="Calcino A."/>
            <person name="Cummins S.F."/>
            <person name="Goodstein D.M."/>
            <person name="Harris C."/>
            <person name="Jackson D.J."/>
            <person name="Leys S.P."/>
            <person name="Shu S."/>
            <person name="Woodcroft B.J."/>
            <person name="Vervoort M."/>
            <person name="Kosik K.S."/>
            <person name="Manning G."/>
            <person name="Degnan B.M."/>
            <person name="Rokhsar D.S."/>
        </authorList>
    </citation>
    <scope>NUCLEOTIDE SEQUENCE [LARGE SCALE GENOMIC DNA]</scope>
</reference>
<dbReference type="Gene3D" id="1.25.10.10">
    <property type="entry name" value="Leucine-rich Repeat Variant"/>
    <property type="match status" value="2"/>
</dbReference>
<dbReference type="eggNOG" id="KOG1248">
    <property type="taxonomic scope" value="Eukaryota"/>
</dbReference>
<dbReference type="SUPFAM" id="SSF48371">
    <property type="entry name" value="ARM repeat"/>
    <property type="match status" value="1"/>
</dbReference>
<dbReference type="InParanoid" id="A0A1X7VNI6"/>
<evidence type="ECO:0000256" key="1">
    <source>
        <dbReference type="ARBA" id="ARBA00004123"/>
    </source>
</evidence>
<dbReference type="STRING" id="400682.A0A1X7VNI6"/>
<gene>
    <name evidence="7" type="primary">100634881</name>
</gene>
<feature type="domain" description="RRP12 N-terminal HEAT" evidence="6">
    <location>
        <begin position="111"/>
        <end position="353"/>
    </location>
</feature>
<dbReference type="EnsemblMetazoa" id="XM_020002916.1">
    <property type="protein sequence ID" value="XP_019858475.1"/>
    <property type="gene ID" value="LOC100634881"/>
</dbReference>
<evidence type="ECO:0000259" key="6">
    <source>
        <dbReference type="Pfam" id="PF25772"/>
    </source>
</evidence>
<reference evidence="7" key="2">
    <citation type="submission" date="2017-05" db="UniProtKB">
        <authorList>
            <consortium name="EnsemblMetazoa"/>
        </authorList>
    </citation>
    <scope>IDENTIFICATION</scope>
</reference>
<feature type="domain" description="RRP12 HEAT" evidence="5">
    <location>
        <begin position="424"/>
        <end position="699"/>
    </location>
</feature>
<evidence type="ECO:0000256" key="3">
    <source>
        <dbReference type="ARBA" id="ARBA00023242"/>
    </source>
</evidence>
<feature type="compositionally biased region" description="Basic and acidic residues" evidence="4">
    <location>
        <begin position="1219"/>
        <end position="1228"/>
    </location>
</feature>